<dbReference type="AlphaFoldDB" id="A0A221KJM2"/>
<sequence>MNRIAPAFCLTLCLWVGGLPLNAQAQTNDNRQDVPKNDLQSNREAYQREDLELNIAYRKLMAQLQDNGKERLKSAQLAWLKFRDLQCEFERGSREGESLQSIQHKSCLAAATRQRTNELSAWLKDPNRP</sequence>
<dbReference type="PANTHER" id="PTHR39176:SF1">
    <property type="entry name" value="PERIPLASMIC PROTEIN"/>
    <property type="match status" value="1"/>
</dbReference>
<evidence type="ECO:0000256" key="1">
    <source>
        <dbReference type="SAM" id="SignalP"/>
    </source>
</evidence>
<dbReference type="OrthoDB" id="7340239at2"/>
<feature type="domain" description="Lysozyme inhibitor LprI-like N-terminal" evidence="2">
    <location>
        <begin position="44"/>
        <end position="119"/>
    </location>
</feature>
<dbReference type="PANTHER" id="PTHR39176">
    <property type="entry name" value="PERIPLASMIC PROTEIN-RELATED"/>
    <property type="match status" value="1"/>
</dbReference>
<dbReference type="Pfam" id="PF07007">
    <property type="entry name" value="LprI"/>
    <property type="match status" value="1"/>
</dbReference>
<keyword evidence="1" id="KW-0732">Signal</keyword>
<dbReference type="EMBL" id="CP022424">
    <property type="protein sequence ID" value="ASM79224.1"/>
    <property type="molecule type" value="Genomic_DNA"/>
</dbReference>
<dbReference type="KEGG" id="vff:VITFI_CDS3447"/>
<geneLocation type="plasmid" evidence="4">
    <name>pvf1</name>
</geneLocation>
<evidence type="ECO:0000259" key="2">
    <source>
        <dbReference type="Pfam" id="PF07007"/>
    </source>
</evidence>
<evidence type="ECO:0000313" key="4">
    <source>
        <dbReference type="Proteomes" id="UP000199729"/>
    </source>
</evidence>
<gene>
    <name evidence="3" type="ORF">VITFI_CDS3447</name>
</gene>
<proteinExistence type="predicted"/>
<keyword evidence="4" id="KW-1185">Reference proteome</keyword>
<protein>
    <recommendedName>
        <fullName evidence="2">Lysozyme inhibitor LprI-like N-terminal domain-containing protein</fullName>
    </recommendedName>
</protein>
<dbReference type="InterPro" id="IPR009739">
    <property type="entry name" value="LprI-like_N"/>
</dbReference>
<name>A0A221KJM2_VITFI</name>
<evidence type="ECO:0000313" key="3">
    <source>
        <dbReference type="EMBL" id="ASM79224.1"/>
    </source>
</evidence>
<organism evidence="3 4">
    <name type="scientific">Vitreoscilla filiformis</name>
    <dbReference type="NCBI Taxonomy" id="63"/>
    <lineage>
        <taxon>Bacteria</taxon>
        <taxon>Pseudomonadati</taxon>
        <taxon>Pseudomonadota</taxon>
        <taxon>Betaproteobacteria</taxon>
        <taxon>Neisseriales</taxon>
        <taxon>Neisseriaceae</taxon>
        <taxon>Vitreoscilla</taxon>
    </lineage>
</organism>
<dbReference type="Proteomes" id="UP000199729">
    <property type="component" value="Plasmid pVF1"/>
</dbReference>
<accession>A0A221KJM2</accession>
<dbReference type="Gene3D" id="1.20.1270.180">
    <property type="match status" value="1"/>
</dbReference>
<feature type="chain" id="PRO_5012171643" description="Lysozyme inhibitor LprI-like N-terminal domain-containing protein" evidence="1">
    <location>
        <begin position="26"/>
        <end position="129"/>
    </location>
</feature>
<feature type="signal peptide" evidence="1">
    <location>
        <begin position="1"/>
        <end position="25"/>
    </location>
</feature>
<dbReference type="RefSeq" id="WP_089418449.1">
    <property type="nucleotide sequence ID" value="NZ_CP022424.1"/>
</dbReference>
<keyword evidence="3" id="KW-0614">Plasmid</keyword>
<reference evidence="3 4" key="1">
    <citation type="submission" date="2017-07" db="EMBL/GenBank/DDBJ databases">
        <title>Complete Genome Sequence of the cosmetic ferment Vitreoscilla filiformis (ATCC15551).</title>
        <authorList>
            <person name="Contreras S."/>
            <person name="Sagory-Zalkind P."/>
            <person name="Blanquart H."/>
            <person name="Iltis A."/>
            <person name="Morand S.C."/>
        </authorList>
    </citation>
    <scope>NUCLEOTIDE SEQUENCE [LARGE SCALE GENOMIC DNA]</scope>
    <source>
        <strain evidence="3 4">ATCC 15551</strain>
        <plasmid evidence="4">Plasmid pvf1</plasmid>
    </source>
</reference>